<evidence type="ECO:0000256" key="5">
    <source>
        <dbReference type="SAM" id="MobiDB-lite"/>
    </source>
</evidence>
<gene>
    <name evidence="8" type="ORF">SKAU_G00295590</name>
</gene>
<dbReference type="OrthoDB" id="8954335at2759"/>
<feature type="domain" description="Pyrin" evidence="6">
    <location>
        <begin position="1"/>
        <end position="90"/>
    </location>
</feature>
<feature type="compositionally biased region" description="Polar residues" evidence="5">
    <location>
        <begin position="339"/>
        <end position="348"/>
    </location>
</feature>
<keyword evidence="9" id="KW-1185">Reference proteome</keyword>
<keyword evidence="3" id="KW-0342">GTP-binding</keyword>
<dbReference type="InterPro" id="IPR027417">
    <property type="entry name" value="P-loop_NTPase"/>
</dbReference>
<keyword evidence="4" id="KW-0175">Coiled coil</keyword>
<dbReference type="GO" id="GO:0005525">
    <property type="term" value="F:GTP binding"/>
    <property type="evidence" value="ECO:0007669"/>
    <property type="project" value="UniProtKB-KW"/>
</dbReference>
<evidence type="ECO:0008006" key="10">
    <source>
        <dbReference type="Google" id="ProtNLM"/>
    </source>
</evidence>
<dbReference type="AlphaFoldDB" id="A0A9Q1EUL1"/>
<proteinExistence type="inferred from homology"/>
<dbReference type="PANTHER" id="PTHR10903:SF170">
    <property type="entry name" value="GTPASE IMAP FAMILY MEMBER 7"/>
    <property type="match status" value="1"/>
</dbReference>
<evidence type="ECO:0000313" key="9">
    <source>
        <dbReference type="Proteomes" id="UP001152622"/>
    </source>
</evidence>
<dbReference type="InterPro" id="IPR011029">
    <property type="entry name" value="DEATH-like_dom_sf"/>
</dbReference>
<comment type="similarity">
    <text evidence="1">Belongs to the TRAFAC class TrmE-Era-EngA-EngB-Septin-like GTPase superfamily. AIG1/Toc34/Toc159-like paraseptin GTPase family. IAN subfamily.</text>
</comment>
<feature type="region of interest" description="Disordered" evidence="5">
    <location>
        <begin position="323"/>
        <end position="354"/>
    </location>
</feature>
<dbReference type="InterPro" id="IPR004020">
    <property type="entry name" value="DAPIN"/>
</dbReference>
<dbReference type="Gene3D" id="3.40.50.300">
    <property type="entry name" value="P-loop containing nucleotide triphosphate hydrolases"/>
    <property type="match status" value="1"/>
</dbReference>
<evidence type="ECO:0000256" key="1">
    <source>
        <dbReference type="ARBA" id="ARBA00008535"/>
    </source>
</evidence>
<protein>
    <recommendedName>
        <fullName evidence="10">AIG1-type G domain-containing protein</fullName>
    </recommendedName>
</protein>
<name>A0A9Q1EUL1_SYNKA</name>
<evidence type="ECO:0000256" key="2">
    <source>
        <dbReference type="ARBA" id="ARBA00022741"/>
    </source>
</evidence>
<keyword evidence="2" id="KW-0547">Nucleotide-binding</keyword>
<dbReference type="CDD" id="cd01852">
    <property type="entry name" value="AIG1"/>
    <property type="match status" value="1"/>
</dbReference>
<dbReference type="SUPFAM" id="SSF52540">
    <property type="entry name" value="P-loop containing nucleoside triphosphate hydrolases"/>
    <property type="match status" value="1"/>
</dbReference>
<dbReference type="EMBL" id="JAINUF010000012">
    <property type="protein sequence ID" value="KAJ8345366.1"/>
    <property type="molecule type" value="Genomic_DNA"/>
</dbReference>
<dbReference type="SMART" id="SM01289">
    <property type="entry name" value="PYRIN"/>
    <property type="match status" value="1"/>
</dbReference>
<evidence type="ECO:0000256" key="4">
    <source>
        <dbReference type="SAM" id="Coils"/>
    </source>
</evidence>
<dbReference type="PROSITE" id="PS50824">
    <property type="entry name" value="DAPIN"/>
    <property type="match status" value="1"/>
</dbReference>
<organism evidence="8 9">
    <name type="scientific">Synaphobranchus kaupii</name>
    <name type="common">Kaup's arrowtooth eel</name>
    <dbReference type="NCBI Taxonomy" id="118154"/>
    <lineage>
        <taxon>Eukaryota</taxon>
        <taxon>Metazoa</taxon>
        <taxon>Chordata</taxon>
        <taxon>Craniata</taxon>
        <taxon>Vertebrata</taxon>
        <taxon>Euteleostomi</taxon>
        <taxon>Actinopterygii</taxon>
        <taxon>Neopterygii</taxon>
        <taxon>Teleostei</taxon>
        <taxon>Anguilliformes</taxon>
        <taxon>Synaphobranchidae</taxon>
        <taxon>Synaphobranchus</taxon>
    </lineage>
</organism>
<evidence type="ECO:0000256" key="3">
    <source>
        <dbReference type="ARBA" id="ARBA00023134"/>
    </source>
</evidence>
<feature type="coiled-coil region" evidence="4">
    <location>
        <begin position="285"/>
        <end position="312"/>
    </location>
</feature>
<dbReference type="Pfam" id="PF04548">
    <property type="entry name" value="AIG1"/>
    <property type="match status" value="1"/>
</dbReference>
<dbReference type="InterPro" id="IPR006703">
    <property type="entry name" value="G_AIG1"/>
</dbReference>
<accession>A0A9Q1EUL1</accession>
<dbReference type="Pfam" id="PF02758">
    <property type="entry name" value="PYRIN"/>
    <property type="match status" value="1"/>
</dbReference>
<feature type="domain" description="AIG1-type G" evidence="7">
    <location>
        <begin position="97"/>
        <end position="296"/>
    </location>
</feature>
<dbReference type="PANTHER" id="PTHR10903">
    <property type="entry name" value="GTPASE, IMAP FAMILY MEMBER-RELATED"/>
    <property type="match status" value="1"/>
</dbReference>
<evidence type="ECO:0000259" key="6">
    <source>
        <dbReference type="PROSITE" id="PS50824"/>
    </source>
</evidence>
<sequence>MARVQSLLISTLDNMLAEDLGRFKFWLSNDLPEGFKAIGKGKLENRGVVEIVDLMVEAYGVKDVVQVTLHALRKADQNDLTQRLEEDHGRSGEIFRSPELRLVLIGKTGAGKSASGNTILGRKAFKSEFSPGSVTKSSERSVSENEGRRVAVIDTPGIFDTGMPEEQVKAEIERCVALSVPGPHAFLLVIRLGRFTQEERNAVRWIQERFGEEALWYTMVLFTGGDQLDKPVQEFLGDSRELQEVVGSCGAGYHVFNNRDGGDGGAQVSELMRKTVEMVERNGGRHYTNEMYREAERRIREEEEEEERKREVIPKESKFRLWKPSRPARPNLSALHPNQIRQHPSGSLGSAPRPGIRALCRTNCLRRLVDLTVPVRSWLLHRSEL</sequence>
<dbReference type="Gene3D" id="1.10.533.10">
    <property type="entry name" value="Death Domain, Fas"/>
    <property type="match status" value="1"/>
</dbReference>
<dbReference type="SUPFAM" id="SSF47986">
    <property type="entry name" value="DEATH domain"/>
    <property type="match status" value="1"/>
</dbReference>
<comment type="caution">
    <text evidence="8">The sequence shown here is derived from an EMBL/GenBank/DDBJ whole genome shotgun (WGS) entry which is preliminary data.</text>
</comment>
<evidence type="ECO:0000313" key="8">
    <source>
        <dbReference type="EMBL" id="KAJ8345366.1"/>
    </source>
</evidence>
<dbReference type="FunFam" id="3.40.50.300:FF:000366">
    <property type="entry name" value="GTPase, IMAP family member 2"/>
    <property type="match status" value="1"/>
</dbReference>
<dbReference type="CDD" id="cd08321">
    <property type="entry name" value="Pyrin_ASC-like"/>
    <property type="match status" value="1"/>
</dbReference>
<dbReference type="PROSITE" id="PS51720">
    <property type="entry name" value="G_AIG1"/>
    <property type="match status" value="1"/>
</dbReference>
<evidence type="ECO:0000259" key="7">
    <source>
        <dbReference type="PROSITE" id="PS51720"/>
    </source>
</evidence>
<dbReference type="Proteomes" id="UP001152622">
    <property type="component" value="Chromosome 12"/>
</dbReference>
<reference evidence="8" key="1">
    <citation type="journal article" date="2023" name="Science">
        <title>Genome structures resolve the early diversification of teleost fishes.</title>
        <authorList>
            <person name="Parey E."/>
            <person name="Louis A."/>
            <person name="Montfort J."/>
            <person name="Bouchez O."/>
            <person name="Roques C."/>
            <person name="Iampietro C."/>
            <person name="Lluch J."/>
            <person name="Castinel A."/>
            <person name="Donnadieu C."/>
            <person name="Desvignes T."/>
            <person name="Floi Bucao C."/>
            <person name="Jouanno E."/>
            <person name="Wen M."/>
            <person name="Mejri S."/>
            <person name="Dirks R."/>
            <person name="Jansen H."/>
            <person name="Henkel C."/>
            <person name="Chen W.J."/>
            <person name="Zahm M."/>
            <person name="Cabau C."/>
            <person name="Klopp C."/>
            <person name="Thompson A.W."/>
            <person name="Robinson-Rechavi M."/>
            <person name="Braasch I."/>
            <person name="Lecointre G."/>
            <person name="Bobe J."/>
            <person name="Postlethwait J.H."/>
            <person name="Berthelot C."/>
            <person name="Roest Crollius H."/>
            <person name="Guiguen Y."/>
        </authorList>
    </citation>
    <scope>NUCLEOTIDE SEQUENCE</scope>
    <source>
        <strain evidence="8">WJC10195</strain>
    </source>
</reference>
<dbReference type="InterPro" id="IPR045058">
    <property type="entry name" value="GIMA/IAN/Toc"/>
</dbReference>